<keyword evidence="5 8" id="KW-0472">Membrane</keyword>
<keyword evidence="12" id="KW-1185">Reference proteome</keyword>
<feature type="transmembrane region" description="Helical" evidence="8">
    <location>
        <begin position="9"/>
        <end position="26"/>
    </location>
</feature>
<evidence type="ECO:0000256" key="8">
    <source>
        <dbReference type="SAM" id="Phobius"/>
    </source>
</evidence>
<feature type="domain" description="Spore germination protein N-terminal" evidence="10">
    <location>
        <begin position="31"/>
        <end position="203"/>
    </location>
</feature>
<evidence type="ECO:0000259" key="10">
    <source>
        <dbReference type="Pfam" id="PF25198"/>
    </source>
</evidence>
<accession>A0ABY4CFG3</accession>
<keyword evidence="8" id="KW-0812">Transmembrane</keyword>
<dbReference type="EMBL" id="CP089291">
    <property type="protein sequence ID" value="UOF89275.1"/>
    <property type="molecule type" value="Genomic_DNA"/>
</dbReference>
<reference evidence="11" key="1">
    <citation type="submission" date="2021-12" db="EMBL/GenBank/DDBJ databases">
        <title>Alicyclobacillaceae gen. nov., sp. nov., isolated from chalcocite enrichment system.</title>
        <authorList>
            <person name="Jiang Z."/>
        </authorList>
    </citation>
    <scope>NUCLEOTIDE SEQUENCE</scope>
    <source>
        <strain evidence="11">MYW30-H2</strain>
    </source>
</reference>
<dbReference type="Pfam" id="PF25198">
    <property type="entry name" value="Spore_GerAC_N"/>
    <property type="match status" value="1"/>
</dbReference>
<evidence type="ECO:0000256" key="2">
    <source>
        <dbReference type="ARBA" id="ARBA00007886"/>
    </source>
</evidence>
<evidence type="ECO:0000256" key="6">
    <source>
        <dbReference type="ARBA" id="ARBA00023139"/>
    </source>
</evidence>
<evidence type="ECO:0000256" key="1">
    <source>
        <dbReference type="ARBA" id="ARBA00004635"/>
    </source>
</evidence>
<dbReference type="PROSITE" id="PS51257">
    <property type="entry name" value="PROKAR_LIPOPROTEIN"/>
    <property type="match status" value="1"/>
</dbReference>
<keyword evidence="8" id="KW-1133">Transmembrane helix</keyword>
<dbReference type="InterPro" id="IPR008844">
    <property type="entry name" value="Spore_GerAC-like"/>
</dbReference>
<organism evidence="11 12">
    <name type="scientific">Fodinisporobacter ferrooxydans</name>
    <dbReference type="NCBI Taxonomy" id="2901836"/>
    <lineage>
        <taxon>Bacteria</taxon>
        <taxon>Bacillati</taxon>
        <taxon>Bacillota</taxon>
        <taxon>Bacilli</taxon>
        <taxon>Bacillales</taxon>
        <taxon>Alicyclobacillaceae</taxon>
        <taxon>Fodinisporobacter</taxon>
    </lineage>
</organism>
<evidence type="ECO:0000313" key="11">
    <source>
        <dbReference type="EMBL" id="UOF89275.1"/>
    </source>
</evidence>
<dbReference type="RefSeq" id="WP_347435963.1">
    <property type="nucleotide sequence ID" value="NZ_CP089291.1"/>
</dbReference>
<evidence type="ECO:0000313" key="12">
    <source>
        <dbReference type="Proteomes" id="UP000830167"/>
    </source>
</evidence>
<comment type="subcellular location">
    <subcellularLocation>
        <location evidence="1">Membrane</location>
        <topology evidence="1">Lipid-anchor</topology>
    </subcellularLocation>
</comment>
<dbReference type="PANTHER" id="PTHR35789:SF1">
    <property type="entry name" value="SPORE GERMINATION PROTEIN B3"/>
    <property type="match status" value="1"/>
</dbReference>
<dbReference type="InterPro" id="IPR046953">
    <property type="entry name" value="Spore_GerAC-like_C"/>
</dbReference>
<name>A0ABY4CFG3_9BACL</name>
<evidence type="ECO:0000256" key="4">
    <source>
        <dbReference type="ARBA" id="ARBA00022729"/>
    </source>
</evidence>
<evidence type="ECO:0000256" key="7">
    <source>
        <dbReference type="ARBA" id="ARBA00023288"/>
    </source>
</evidence>
<feature type="domain" description="Spore germination GerAC-like C-terminal" evidence="9">
    <location>
        <begin position="218"/>
        <end position="382"/>
    </location>
</feature>
<dbReference type="NCBIfam" id="TIGR02887">
    <property type="entry name" value="spore_ger_x_C"/>
    <property type="match status" value="1"/>
</dbReference>
<dbReference type="Gene3D" id="3.30.300.210">
    <property type="entry name" value="Nutrient germinant receptor protein C, domain 3"/>
    <property type="match status" value="1"/>
</dbReference>
<dbReference type="Pfam" id="PF05504">
    <property type="entry name" value="Spore_GerAC"/>
    <property type="match status" value="1"/>
</dbReference>
<keyword evidence="6" id="KW-0564">Palmitate</keyword>
<dbReference type="Proteomes" id="UP000830167">
    <property type="component" value="Chromosome"/>
</dbReference>
<proteinExistence type="inferred from homology"/>
<gene>
    <name evidence="11" type="ORF">LSG31_15375</name>
</gene>
<dbReference type="PANTHER" id="PTHR35789">
    <property type="entry name" value="SPORE GERMINATION PROTEIN B3"/>
    <property type="match status" value="1"/>
</dbReference>
<sequence length="398" mass="45149">MNRYFSKLILGKFLHIFLYFACFPLLTGCWDRKEINDLAIVLTTAIDKTEDKMTEVSVQVLLPQAVGGGLQGGGDSKKRLTIVRSATGQNFVDAMSKIQGKVPRRLFWGQCSAYIFGEQIAKGGLHNEIDPLIRHPEPRNRAYLFVSEGKAVDLLSVQTSLEGYLGKVLRKLSEEQIGVNVTLKDFQQMITGEAGGAVLPYIKTAPFKNEESVGSLLGTAIFKRDRMVGEINEKVTRGVLWLRNEVEAKSVTVKFPDGDESISMNPVLIHTVLIPKIENEKWKIKVRIEAEGKIVQNATHLDIMNPDVNKIIQKKFSKVIKNRINQALDQVQKRMKTDVFRFAETFERKYPGKWDHVKDRWDEIFPRVEVSFDLKTYVRGLGLTTRSAGLPEREVRKK</sequence>
<protein>
    <submittedName>
        <fullName evidence="11">Ger(X)C family spore germination protein</fullName>
    </submittedName>
</protein>
<evidence type="ECO:0000256" key="3">
    <source>
        <dbReference type="ARBA" id="ARBA00022544"/>
    </source>
</evidence>
<keyword evidence="4" id="KW-0732">Signal</keyword>
<dbReference type="InterPro" id="IPR057336">
    <property type="entry name" value="GerAC_N"/>
</dbReference>
<dbReference type="Gene3D" id="6.20.190.10">
    <property type="entry name" value="Nutrient germinant receptor protein C, domain 1"/>
    <property type="match status" value="1"/>
</dbReference>
<evidence type="ECO:0000256" key="5">
    <source>
        <dbReference type="ARBA" id="ARBA00023136"/>
    </source>
</evidence>
<keyword evidence="7" id="KW-0449">Lipoprotein</keyword>
<comment type="similarity">
    <text evidence="2">Belongs to the GerABKC lipoprotein family.</text>
</comment>
<dbReference type="InterPro" id="IPR038501">
    <property type="entry name" value="Spore_GerAC_C_sf"/>
</dbReference>
<evidence type="ECO:0000259" key="9">
    <source>
        <dbReference type="Pfam" id="PF05504"/>
    </source>
</evidence>
<keyword evidence="3" id="KW-0309">Germination</keyword>